<organism evidence="2 3">
    <name type="scientific">Legionella steelei</name>
    <dbReference type="NCBI Taxonomy" id="947033"/>
    <lineage>
        <taxon>Bacteria</taxon>
        <taxon>Pseudomonadati</taxon>
        <taxon>Pseudomonadota</taxon>
        <taxon>Gammaproteobacteria</taxon>
        <taxon>Legionellales</taxon>
        <taxon>Legionellaceae</taxon>
        <taxon>Legionella</taxon>
    </lineage>
</organism>
<dbReference type="OrthoDB" id="5649738at2"/>
<comment type="caution">
    <text evidence="2">The sequence shown here is derived from an EMBL/GenBank/DDBJ whole genome shotgun (WGS) entry which is preliminary data.</text>
</comment>
<dbReference type="EMBL" id="LNYY01000019">
    <property type="protein sequence ID" value="KTD69489.1"/>
    <property type="molecule type" value="Genomic_DNA"/>
</dbReference>
<name>A0A0W0ZKA0_9GAMM</name>
<dbReference type="RefSeq" id="WP_058511424.1">
    <property type="nucleotide sequence ID" value="NZ_LNYY01000019.1"/>
</dbReference>
<feature type="region of interest" description="Disordered" evidence="1">
    <location>
        <begin position="30"/>
        <end position="104"/>
    </location>
</feature>
<gene>
    <name evidence="2" type="ORF">Lste_2647</name>
</gene>
<dbReference type="AlphaFoldDB" id="A0A0W0ZKA0"/>
<evidence type="ECO:0000256" key="1">
    <source>
        <dbReference type="SAM" id="MobiDB-lite"/>
    </source>
</evidence>
<dbReference type="PATRIC" id="fig|947033.5.peg.2811"/>
<dbReference type="Proteomes" id="UP000054926">
    <property type="component" value="Unassembled WGS sequence"/>
</dbReference>
<sequence length="424" mass="45991">MLGRVTRPLRVRVPPSPCRAAVLKAVTPKGLFGKSPHTATGGGAHHAHGGTHHAHGGTHHAHGGTHHAHGGTHHAHGGTHHAPKGTHHAPKGAHHAPKGAHHPPAEVSVKTAKMEYEELLKSLPRGPYIVHRGMSGFKEVVNIATDGRFGAGLYAKRPFDLDIAKYIHVPKSCALFSMSPDPHTVREYMVGFQLISAKGAIASTCLPCVYIRPQTARHVDVEAFQCYQKLLHGEQDVGDFRRVEDIFDLAQGNNETTAILGARPEDDWRLNFDTDLHSMVIVEGAAGRFLKGFAKAEQVQATTIVNPSFCQRMMAIEVASTTTGEGAYFHKQFDKMNKRARELELIAPDSRILVLADASTLMSSAEYRALIEGYTATEETMVLKSVPKEIPIGSPALLEYARFLIESNPKKEPIAPGTGEAPTL</sequence>
<accession>A0A0W0ZKA0</accession>
<proteinExistence type="predicted"/>
<feature type="compositionally biased region" description="Basic residues" evidence="1">
    <location>
        <begin position="45"/>
        <end position="101"/>
    </location>
</feature>
<protein>
    <submittedName>
        <fullName evidence="2">Uncharacterized protein</fullName>
    </submittedName>
</protein>
<evidence type="ECO:0000313" key="2">
    <source>
        <dbReference type="EMBL" id="KTD69489.1"/>
    </source>
</evidence>
<keyword evidence="3" id="KW-1185">Reference proteome</keyword>
<reference evidence="2 3" key="1">
    <citation type="submission" date="2015-11" db="EMBL/GenBank/DDBJ databases">
        <title>Genomic analysis of 38 Legionella species identifies large and diverse effector repertoires.</title>
        <authorList>
            <person name="Burstein D."/>
            <person name="Amaro F."/>
            <person name="Zusman T."/>
            <person name="Lifshitz Z."/>
            <person name="Cohen O."/>
            <person name="Gilbert J.A."/>
            <person name="Pupko T."/>
            <person name="Shuman H.A."/>
            <person name="Segal G."/>
        </authorList>
    </citation>
    <scope>NUCLEOTIDE SEQUENCE [LARGE SCALE GENOMIC DNA]</scope>
    <source>
        <strain evidence="2 3">IMVS3376</strain>
    </source>
</reference>
<evidence type="ECO:0000313" key="3">
    <source>
        <dbReference type="Proteomes" id="UP000054926"/>
    </source>
</evidence>